<accession>A0A4Y7PHZ0</accession>
<sequence>MAPSIEQIGEAIQAISNECVTPMLNGGFGGIIFKEDPSFLLLNNTYRDTTQKFYDATAQKNKDLIKEVVDALPPLRKNFETLINDELIYRIREISRVCSFEAVKAKVNAPGVRILPEQKTQYPKDAKDYAAELAKLRISKERKELKLLLGNFIELKKNVNL</sequence>
<keyword evidence="2" id="KW-1185">Reference proteome</keyword>
<name>A0A4Y7PHZ0_9AGAM</name>
<dbReference type="Proteomes" id="UP000294933">
    <property type="component" value="Unassembled WGS sequence"/>
</dbReference>
<dbReference type="VEuPathDB" id="FungiDB:BD410DRAFT_181498"/>
<gene>
    <name evidence="1" type="ORF">BD410DRAFT_181498</name>
</gene>
<dbReference type="EMBL" id="ML170322">
    <property type="protein sequence ID" value="TDL14601.1"/>
    <property type="molecule type" value="Genomic_DNA"/>
</dbReference>
<dbReference type="AlphaFoldDB" id="A0A4Y7PHZ0"/>
<protein>
    <submittedName>
        <fullName evidence="1">Uncharacterized protein</fullName>
    </submittedName>
</protein>
<organism evidence="1 2">
    <name type="scientific">Rickenella mellea</name>
    <dbReference type="NCBI Taxonomy" id="50990"/>
    <lineage>
        <taxon>Eukaryota</taxon>
        <taxon>Fungi</taxon>
        <taxon>Dikarya</taxon>
        <taxon>Basidiomycota</taxon>
        <taxon>Agaricomycotina</taxon>
        <taxon>Agaricomycetes</taxon>
        <taxon>Hymenochaetales</taxon>
        <taxon>Rickenellaceae</taxon>
        <taxon>Rickenella</taxon>
    </lineage>
</organism>
<evidence type="ECO:0000313" key="2">
    <source>
        <dbReference type="Proteomes" id="UP000294933"/>
    </source>
</evidence>
<evidence type="ECO:0000313" key="1">
    <source>
        <dbReference type="EMBL" id="TDL14601.1"/>
    </source>
</evidence>
<reference evidence="1 2" key="1">
    <citation type="submission" date="2018-06" db="EMBL/GenBank/DDBJ databases">
        <title>A transcriptomic atlas of mushroom development highlights an independent origin of complex multicellularity.</title>
        <authorList>
            <consortium name="DOE Joint Genome Institute"/>
            <person name="Krizsan K."/>
            <person name="Almasi E."/>
            <person name="Merenyi Z."/>
            <person name="Sahu N."/>
            <person name="Viragh M."/>
            <person name="Koszo T."/>
            <person name="Mondo S."/>
            <person name="Kiss B."/>
            <person name="Balint B."/>
            <person name="Kues U."/>
            <person name="Barry K."/>
            <person name="Hegedus J.C."/>
            <person name="Henrissat B."/>
            <person name="Johnson J."/>
            <person name="Lipzen A."/>
            <person name="Ohm R."/>
            <person name="Nagy I."/>
            <person name="Pangilinan J."/>
            <person name="Yan J."/>
            <person name="Xiong Y."/>
            <person name="Grigoriev I.V."/>
            <person name="Hibbett D.S."/>
            <person name="Nagy L.G."/>
        </authorList>
    </citation>
    <scope>NUCLEOTIDE SEQUENCE [LARGE SCALE GENOMIC DNA]</scope>
    <source>
        <strain evidence="1 2">SZMC22713</strain>
    </source>
</reference>
<proteinExistence type="predicted"/>